<dbReference type="GO" id="GO:0005524">
    <property type="term" value="F:ATP binding"/>
    <property type="evidence" value="ECO:0007669"/>
    <property type="project" value="UniProtKB-KW"/>
</dbReference>
<keyword evidence="10" id="KW-1185">Reference proteome</keyword>
<dbReference type="Gene3D" id="2.30.30.140">
    <property type="match status" value="1"/>
</dbReference>
<evidence type="ECO:0000313" key="10">
    <source>
        <dbReference type="Proteomes" id="UP001152803"/>
    </source>
</evidence>
<feature type="non-terminal residue" evidence="9">
    <location>
        <position position="1"/>
    </location>
</feature>
<feature type="region of interest" description="Disordered" evidence="8">
    <location>
        <begin position="388"/>
        <end position="442"/>
    </location>
</feature>
<keyword evidence="5" id="KW-0347">Helicase</keyword>
<dbReference type="PANTHER" id="PTHR22655:SF2">
    <property type="entry name" value="ATP-DEPENDENT RNA HELICASE TDRD12-RELATED"/>
    <property type="match status" value="1"/>
</dbReference>
<evidence type="ECO:0000256" key="2">
    <source>
        <dbReference type="ARBA" id="ARBA00022737"/>
    </source>
</evidence>
<feature type="region of interest" description="Disordered" evidence="8">
    <location>
        <begin position="321"/>
        <end position="358"/>
    </location>
</feature>
<keyword evidence="6" id="KW-0067">ATP-binding</keyword>
<dbReference type="AlphaFoldDB" id="A0A9Q1CZ18"/>
<organism evidence="9 10">
    <name type="scientific">Conger conger</name>
    <name type="common">Conger eel</name>
    <name type="synonym">Muraena conger</name>
    <dbReference type="NCBI Taxonomy" id="82655"/>
    <lineage>
        <taxon>Eukaryota</taxon>
        <taxon>Metazoa</taxon>
        <taxon>Chordata</taxon>
        <taxon>Craniata</taxon>
        <taxon>Vertebrata</taxon>
        <taxon>Euteleostomi</taxon>
        <taxon>Actinopterygii</taxon>
        <taxon>Neopterygii</taxon>
        <taxon>Teleostei</taxon>
        <taxon>Anguilliformes</taxon>
        <taxon>Congridae</taxon>
        <taxon>Conger</taxon>
    </lineage>
</organism>
<evidence type="ECO:0000256" key="6">
    <source>
        <dbReference type="ARBA" id="ARBA00022840"/>
    </source>
</evidence>
<dbReference type="EMBL" id="JAFJMO010000017">
    <property type="protein sequence ID" value="KAJ8252584.1"/>
    <property type="molecule type" value="Genomic_DNA"/>
</dbReference>
<comment type="catalytic activity">
    <reaction evidence="7">
        <text>ATP + H2O = ADP + phosphate + H(+)</text>
        <dbReference type="Rhea" id="RHEA:13065"/>
        <dbReference type="ChEBI" id="CHEBI:15377"/>
        <dbReference type="ChEBI" id="CHEBI:15378"/>
        <dbReference type="ChEBI" id="CHEBI:30616"/>
        <dbReference type="ChEBI" id="CHEBI:43474"/>
        <dbReference type="ChEBI" id="CHEBI:456216"/>
        <dbReference type="EC" id="3.6.4.13"/>
    </reaction>
</comment>
<dbReference type="GO" id="GO:0042078">
    <property type="term" value="P:germ-line stem cell division"/>
    <property type="evidence" value="ECO:0007669"/>
    <property type="project" value="TreeGrafter"/>
</dbReference>
<feature type="compositionally biased region" description="Basic and acidic residues" evidence="8">
    <location>
        <begin position="388"/>
        <end position="408"/>
    </location>
</feature>
<evidence type="ECO:0000256" key="3">
    <source>
        <dbReference type="ARBA" id="ARBA00022741"/>
    </source>
</evidence>
<name>A0A9Q1CZ18_CONCO</name>
<gene>
    <name evidence="9" type="ORF">COCON_G00218960</name>
</gene>
<evidence type="ECO:0000256" key="4">
    <source>
        <dbReference type="ARBA" id="ARBA00022801"/>
    </source>
</evidence>
<reference evidence="9" key="1">
    <citation type="journal article" date="2023" name="Science">
        <title>Genome structures resolve the early diversification of teleost fishes.</title>
        <authorList>
            <person name="Parey E."/>
            <person name="Louis A."/>
            <person name="Montfort J."/>
            <person name="Bouchez O."/>
            <person name="Roques C."/>
            <person name="Iampietro C."/>
            <person name="Lluch J."/>
            <person name="Castinel A."/>
            <person name="Donnadieu C."/>
            <person name="Desvignes T."/>
            <person name="Floi Bucao C."/>
            <person name="Jouanno E."/>
            <person name="Wen M."/>
            <person name="Mejri S."/>
            <person name="Dirks R."/>
            <person name="Jansen H."/>
            <person name="Henkel C."/>
            <person name="Chen W.J."/>
            <person name="Zahm M."/>
            <person name="Cabau C."/>
            <person name="Klopp C."/>
            <person name="Thompson A.W."/>
            <person name="Robinson-Rechavi M."/>
            <person name="Braasch I."/>
            <person name="Lecointre G."/>
            <person name="Bobe J."/>
            <person name="Postlethwait J.H."/>
            <person name="Berthelot C."/>
            <person name="Roest Crollius H."/>
            <person name="Guiguen Y."/>
        </authorList>
    </citation>
    <scope>NUCLEOTIDE SEQUENCE</scope>
    <source>
        <strain evidence="9">Concon-B</strain>
    </source>
</reference>
<evidence type="ECO:0000256" key="7">
    <source>
        <dbReference type="ARBA" id="ARBA00047984"/>
    </source>
</evidence>
<dbReference type="OrthoDB" id="8957947at2759"/>
<evidence type="ECO:0000313" key="9">
    <source>
        <dbReference type="EMBL" id="KAJ8252584.1"/>
    </source>
</evidence>
<dbReference type="PANTHER" id="PTHR22655">
    <property type="entry name" value="ATP-DEPENDENT RNA HELICASE TDRD12-RELATED"/>
    <property type="match status" value="1"/>
</dbReference>
<keyword evidence="2" id="KW-0677">Repeat</keyword>
<keyword evidence="3" id="KW-0547">Nucleotide-binding</keyword>
<evidence type="ECO:0000256" key="1">
    <source>
        <dbReference type="ARBA" id="ARBA00012552"/>
    </source>
</evidence>
<sequence>MLEISILKIQDPGCFWGRIVKGDGLKVSSPREYEDLHVRMNLFYHDVNLDVQKIRPPSLAERQVCVVYSPALRCWCRAVVEAILGTVGSQVMCFLVDHAEHILVSPDRQCQSSVGEVSAAALLGEAVPARGHPPHEAAGARLPGEGQACAFNPLGQFCYTVLAQSCTRASSVLEAVLCEVLGDTTAVELYLTVRNVKVCVNDDLVAKKFACFSSNKSGSSPHDCPDDPSPIMLSCDIFSNGNDFLTQNGLLTQNGCLSRALCSSISPRKDLLNGAPEASRTVVGGLQRGTEVQCRGTSEPKPQCSKKDAGDLARCAVGGGAGSDGDVAETDSDSSEKPLAGASSDGGQVDGSYRTLETETQGPLADELLNKLNLFRFMKLLNPVTKREMAKPQTVREEKTEVDSVKDIPEEDAEVQEISPAPSPEGVSVSAPPPGQVCATRV</sequence>
<dbReference type="EC" id="3.6.4.13" evidence="1"/>
<dbReference type="GO" id="GO:0003724">
    <property type="term" value="F:RNA helicase activity"/>
    <property type="evidence" value="ECO:0007669"/>
    <property type="project" value="UniProtKB-EC"/>
</dbReference>
<accession>A0A9Q1CZ18</accession>
<comment type="caution">
    <text evidence="9">The sequence shown here is derived from an EMBL/GenBank/DDBJ whole genome shotgun (WGS) entry which is preliminary data.</text>
</comment>
<protein>
    <recommendedName>
        <fullName evidence="1">RNA helicase</fullName>
        <ecNumber evidence="1">3.6.4.13</ecNumber>
    </recommendedName>
</protein>
<keyword evidence="4" id="KW-0378">Hydrolase</keyword>
<proteinExistence type="predicted"/>
<evidence type="ECO:0000256" key="8">
    <source>
        <dbReference type="SAM" id="MobiDB-lite"/>
    </source>
</evidence>
<dbReference type="GO" id="GO:0016787">
    <property type="term" value="F:hydrolase activity"/>
    <property type="evidence" value="ECO:0007669"/>
    <property type="project" value="UniProtKB-KW"/>
</dbReference>
<evidence type="ECO:0000256" key="5">
    <source>
        <dbReference type="ARBA" id="ARBA00022806"/>
    </source>
</evidence>
<dbReference type="SUPFAM" id="SSF63748">
    <property type="entry name" value="Tudor/PWWP/MBT"/>
    <property type="match status" value="1"/>
</dbReference>
<dbReference type="Proteomes" id="UP001152803">
    <property type="component" value="Unassembled WGS sequence"/>
</dbReference>